<dbReference type="GO" id="GO:0055085">
    <property type="term" value="P:transmembrane transport"/>
    <property type="evidence" value="ECO:0007669"/>
    <property type="project" value="InterPro"/>
</dbReference>
<evidence type="ECO:0000256" key="10">
    <source>
        <dbReference type="SAM" id="MobiDB-lite"/>
    </source>
</evidence>
<dbReference type="InterPro" id="IPR051045">
    <property type="entry name" value="TonB-dependent_transducer"/>
</dbReference>
<dbReference type="Gene3D" id="3.30.1150.10">
    <property type="match status" value="1"/>
</dbReference>
<dbReference type="PROSITE" id="PS52015">
    <property type="entry name" value="TONB_CTD"/>
    <property type="match status" value="1"/>
</dbReference>
<evidence type="ECO:0000256" key="1">
    <source>
        <dbReference type="ARBA" id="ARBA00004383"/>
    </source>
</evidence>
<protein>
    <submittedName>
        <fullName evidence="13">TonB family protein</fullName>
    </submittedName>
</protein>
<dbReference type="GO" id="GO:0015031">
    <property type="term" value="P:protein transport"/>
    <property type="evidence" value="ECO:0007669"/>
    <property type="project" value="UniProtKB-KW"/>
</dbReference>
<comment type="similarity">
    <text evidence="2">Belongs to the TonB family.</text>
</comment>
<evidence type="ECO:0000313" key="14">
    <source>
        <dbReference type="Proteomes" id="UP000326380"/>
    </source>
</evidence>
<feature type="transmembrane region" description="Helical" evidence="11">
    <location>
        <begin position="50"/>
        <end position="69"/>
    </location>
</feature>
<evidence type="ECO:0000313" key="13">
    <source>
        <dbReference type="EMBL" id="KAA9331402.1"/>
    </source>
</evidence>
<keyword evidence="14" id="KW-1185">Reference proteome</keyword>
<reference evidence="13 14" key="1">
    <citation type="submission" date="2019-09" db="EMBL/GenBank/DDBJ databases">
        <title>Genome sequence of Hymenobacter sp. M3.</title>
        <authorList>
            <person name="Srinivasan S."/>
        </authorList>
    </citation>
    <scope>NUCLEOTIDE SEQUENCE [LARGE SCALE GENOMIC DNA]</scope>
    <source>
        <strain evidence="13 14">M3</strain>
    </source>
</reference>
<evidence type="ECO:0000256" key="8">
    <source>
        <dbReference type="ARBA" id="ARBA00022989"/>
    </source>
</evidence>
<evidence type="ECO:0000256" key="11">
    <source>
        <dbReference type="SAM" id="Phobius"/>
    </source>
</evidence>
<organism evidence="13 14">
    <name type="scientific">Hymenobacter busanensis</name>
    <dbReference type="NCBI Taxonomy" id="2607656"/>
    <lineage>
        <taxon>Bacteria</taxon>
        <taxon>Pseudomonadati</taxon>
        <taxon>Bacteroidota</taxon>
        <taxon>Cytophagia</taxon>
        <taxon>Cytophagales</taxon>
        <taxon>Hymenobacteraceae</taxon>
        <taxon>Hymenobacter</taxon>
    </lineage>
</organism>
<keyword evidence="6 11" id="KW-0812">Transmembrane</keyword>
<dbReference type="GO" id="GO:0031992">
    <property type="term" value="F:energy transducer activity"/>
    <property type="evidence" value="ECO:0007669"/>
    <property type="project" value="TreeGrafter"/>
</dbReference>
<dbReference type="Pfam" id="PF05569">
    <property type="entry name" value="Peptidase_M56"/>
    <property type="match status" value="1"/>
</dbReference>
<dbReference type="EMBL" id="VTWU01000005">
    <property type="protein sequence ID" value="KAA9331402.1"/>
    <property type="molecule type" value="Genomic_DNA"/>
</dbReference>
<dbReference type="NCBIfam" id="TIGR01352">
    <property type="entry name" value="tonB_Cterm"/>
    <property type="match status" value="1"/>
</dbReference>
<gene>
    <name evidence="13" type="ORF">F0P96_14250</name>
</gene>
<dbReference type="GO" id="GO:0098797">
    <property type="term" value="C:plasma membrane protein complex"/>
    <property type="evidence" value="ECO:0007669"/>
    <property type="project" value="TreeGrafter"/>
</dbReference>
<sequence>MPTQTPIRLPMTTINLLNWMGQSTLFLGVCWLFYRLVLYRERSFQFNRGILLLAPLLAATLPLLPLNWFNSATALPTLPTTWLPATWLPEVRVGGVPAAAAPLPWSWLGLMYAGGVLVSLLHPVRGLGQLWWMSRGLPRQPQSGYTLRLTGGRLPISSFGRNVYWDETAPLTPAEAAQVLRHEVAHVQQGHSADCLWLNCWQAVLWFNPFVYLHGRALRLTHEYLADAAAAYPAAAPTVYSALLARLAVAQFAAAPPPAHSFSTSQTLNRIAMLSSRTPVRRWKQWLVLPLLSLLVGTAACEKAEPLTPPSAPAAQETPAPAPGKERVYGFAERMPEYAGGLQQLMRDLGAQIKYPTAARQAHVEGKVYVHFTIDSQGQMRDIHVQKGVRTSPDKQWMADEMNQAALLAVRNLPGRWTAGSQNKRPVSVGCTVPVSFALPWQAAKLGLFPALNPSDKNC</sequence>
<keyword evidence="5" id="KW-0997">Cell inner membrane</keyword>
<dbReference type="Proteomes" id="UP000326380">
    <property type="component" value="Unassembled WGS sequence"/>
</dbReference>
<name>A0AA88JZE6_9BACT</name>
<dbReference type="PANTHER" id="PTHR33446:SF2">
    <property type="entry name" value="PROTEIN TONB"/>
    <property type="match status" value="1"/>
</dbReference>
<proteinExistence type="inferred from homology"/>
<dbReference type="SUPFAM" id="SSF74653">
    <property type="entry name" value="TolA/TonB C-terminal domain"/>
    <property type="match status" value="1"/>
</dbReference>
<keyword evidence="7" id="KW-0653">Protein transport</keyword>
<keyword evidence="8 11" id="KW-1133">Transmembrane helix</keyword>
<dbReference type="PANTHER" id="PTHR33446">
    <property type="entry name" value="PROTEIN TONB-RELATED"/>
    <property type="match status" value="1"/>
</dbReference>
<evidence type="ECO:0000256" key="7">
    <source>
        <dbReference type="ARBA" id="ARBA00022927"/>
    </source>
</evidence>
<dbReference type="Pfam" id="PF03544">
    <property type="entry name" value="TonB_C"/>
    <property type="match status" value="1"/>
</dbReference>
<dbReference type="AlphaFoldDB" id="A0AA88JZE6"/>
<keyword evidence="3" id="KW-0813">Transport</keyword>
<dbReference type="InterPro" id="IPR008756">
    <property type="entry name" value="Peptidase_M56"/>
</dbReference>
<evidence type="ECO:0000256" key="5">
    <source>
        <dbReference type="ARBA" id="ARBA00022519"/>
    </source>
</evidence>
<evidence type="ECO:0000256" key="9">
    <source>
        <dbReference type="ARBA" id="ARBA00023136"/>
    </source>
</evidence>
<comment type="subcellular location">
    <subcellularLocation>
        <location evidence="1">Cell inner membrane</location>
        <topology evidence="1">Single-pass membrane protein</topology>
        <orientation evidence="1">Periplasmic side</orientation>
    </subcellularLocation>
</comment>
<feature type="region of interest" description="Disordered" evidence="10">
    <location>
        <begin position="305"/>
        <end position="325"/>
    </location>
</feature>
<feature type="transmembrane region" description="Helical" evidence="11">
    <location>
        <begin position="20"/>
        <end position="38"/>
    </location>
</feature>
<accession>A0AA88JZE6</accession>
<feature type="domain" description="TonB C-terminal" evidence="12">
    <location>
        <begin position="340"/>
        <end position="446"/>
    </location>
</feature>
<dbReference type="InterPro" id="IPR037682">
    <property type="entry name" value="TonB_C"/>
</dbReference>
<evidence type="ECO:0000256" key="3">
    <source>
        <dbReference type="ARBA" id="ARBA00022448"/>
    </source>
</evidence>
<evidence type="ECO:0000256" key="4">
    <source>
        <dbReference type="ARBA" id="ARBA00022475"/>
    </source>
</evidence>
<dbReference type="InterPro" id="IPR006260">
    <property type="entry name" value="TonB/TolA_C"/>
</dbReference>
<comment type="caution">
    <text evidence="13">The sequence shown here is derived from an EMBL/GenBank/DDBJ whole genome shotgun (WGS) entry which is preliminary data.</text>
</comment>
<evidence type="ECO:0000256" key="2">
    <source>
        <dbReference type="ARBA" id="ARBA00006555"/>
    </source>
</evidence>
<keyword evidence="9 11" id="KW-0472">Membrane</keyword>
<keyword evidence="4" id="KW-1003">Cell membrane</keyword>
<evidence type="ECO:0000259" key="12">
    <source>
        <dbReference type="PROSITE" id="PS52015"/>
    </source>
</evidence>
<evidence type="ECO:0000256" key="6">
    <source>
        <dbReference type="ARBA" id="ARBA00022692"/>
    </source>
</evidence>